<name>A0A7G7CNA6_9CORY</name>
<accession>A0A7G7CNA6</accession>
<dbReference type="AlphaFoldDB" id="A0A7G7CNA6"/>
<dbReference type="Proteomes" id="UP000515743">
    <property type="component" value="Chromosome"/>
</dbReference>
<dbReference type="Pfam" id="PF14078">
    <property type="entry name" value="DUF4259"/>
    <property type="match status" value="1"/>
</dbReference>
<dbReference type="RefSeq" id="WP_185175458.1">
    <property type="nucleotide sequence ID" value="NZ_CP059404.1"/>
</dbReference>
<reference evidence="1 2" key="1">
    <citation type="submission" date="2020-07" db="EMBL/GenBank/DDBJ databases">
        <title>Complete genome and description of Corynebacterium incognita strain Marseille-Q3630 sp. nov.</title>
        <authorList>
            <person name="Boxberger M."/>
        </authorList>
    </citation>
    <scope>NUCLEOTIDE SEQUENCE [LARGE SCALE GENOMIC DNA]</scope>
    <source>
        <strain evidence="1 2">Marseille-Q3630</strain>
    </source>
</reference>
<evidence type="ECO:0000313" key="2">
    <source>
        <dbReference type="Proteomes" id="UP000515743"/>
    </source>
</evidence>
<dbReference type="EMBL" id="CP059404">
    <property type="protein sequence ID" value="QNE89072.1"/>
    <property type="molecule type" value="Genomic_DNA"/>
</dbReference>
<proteinExistence type="predicted"/>
<dbReference type="InterPro" id="IPR025355">
    <property type="entry name" value="DUF4259"/>
</dbReference>
<protein>
    <submittedName>
        <fullName evidence="1">DUF4259 domain-containing protein</fullName>
    </submittedName>
</protein>
<evidence type="ECO:0000313" key="1">
    <source>
        <dbReference type="EMBL" id="QNE89072.1"/>
    </source>
</evidence>
<dbReference type="KEGG" id="cik:H0194_08295"/>
<sequence length="114" mass="11954">MGTWDEKIFADDANVDFFDELANLDDDGVVEGVRDACMLGSGGTAEEVANAHAAATIAAIWAGAPFSSSAIAEDYPFIRGLIGEGDEALNELAAGILEDVDTEEDLEPYLEALA</sequence>
<keyword evidence="2" id="KW-1185">Reference proteome</keyword>
<gene>
    <name evidence="1" type="ORF">H0194_08295</name>
</gene>
<organism evidence="1 2">
    <name type="scientific">Corynebacterium incognita</name>
    <dbReference type="NCBI Taxonomy" id="2754725"/>
    <lineage>
        <taxon>Bacteria</taxon>
        <taxon>Bacillati</taxon>
        <taxon>Actinomycetota</taxon>
        <taxon>Actinomycetes</taxon>
        <taxon>Mycobacteriales</taxon>
        <taxon>Corynebacteriaceae</taxon>
        <taxon>Corynebacterium</taxon>
    </lineage>
</organism>